<dbReference type="PANTHER" id="PTHR11266">
    <property type="entry name" value="PEROXISOMAL MEMBRANE PROTEIN 2, PXMP2 MPV17"/>
    <property type="match status" value="1"/>
</dbReference>
<dbReference type="AlphaFoldDB" id="A0A834XLD6"/>
<feature type="transmembrane region" description="Helical" evidence="6">
    <location>
        <begin position="154"/>
        <end position="173"/>
    </location>
</feature>
<dbReference type="PANTHER" id="PTHR11266:SF80">
    <property type="entry name" value="PEROXISOMAL MEMBRANE PROTEIN 2"/>
    <property type="match status" value="1"/>
</dbReference>
<evidence type="ECO:0000256" key="6">
    <source>
        <dbReference type="RuleBase" id="RU363053"/>
    </source>
</evidence>
<evidence type="ECO:0000256" key="5">
    <source>
        <dbReference type="ARBA" id="ARBA00023136"/>
    </source>
</evidence>
<dbReference type="Proteomes" id="UP000639338">
    <property type="component" value="Unassembled WGS sequence"/>
</dbReference>
<evidence type="ECO:0000256" key="4">
    <source>
        <dbReference type="ARBA" id="ARBA00022989"/>
    </source>
</evidence>
<evidence type="ECO:0000313" key="7">
    <source>
        <dbReference type="EMBL" id="KAF7989007.1"/>
    </source>
</evidence>
<gene>
    <name evidence="7" type="ORF">HCN44_007317</name>
</gene>
<dbReference type="EMBL" id="JACMRX010000005">
    <property type="protein sequence ID" value="KAF7989007.1"/>
    <property type="molecule type" value="Genomic_DNA"/>
</dbReference>
<keyword evidence="8" id="KW-1185">Reference proteome</keyword>
<name>A0A834XLD6_APHGI</name>
<keyword evidence="5 6" id="KW-0472">Membrane</keyword>
<sequence>MSLSKPSELIYEIIGSYFSRLYTDPIKTKAITSCVLATSGNYVAQKIMGAKKLNDDTLLAFGLFGLFFGGPVPHYFYKYIPQIVKNPLGILLIERLIYTPLFQSLSLYMLSILEGKTHDDSYSNLKKMYLPILMANWKYLTLLQFINIKYVPPMLRVLVVNLIGFLWTIYLANAREKKMNNQRPKK</sequence>
<dbReference type="GO" id="GO:0005778">
    <property type="term" value="C:peroxisomal membrane"/>
    <property type="evidence" value="ECO:0007669"/>
    <property type="project" value="TreeGrafter"/>
</dbReference>
<dbReference type="InterPro" id="IPR007248">
    <property type="entry name" value="Mpv17_PMP22"/>
</dbReference>
<evidence type="ECO:0000256" key="1">
    <source>
        <dbReference type="ARBA" id="ARBA00004141"/>
    </source>
</evidence>
<reference evidence="7 8" key="1">
    <citation type="submission" date="2020-08" db="EMBL/GenBank/DDBJ databases">
        <title>Aphidius gifuensis genome sequencing and assembly.</title>
        <authorList>
            <person name="Du Z."/>
        </authorList>
    </citation>
    <scope>NUCLEOTIDE SEQUENCE [LARGE SCALE GENOMIC DNA]</scope>
    <source>
        <strain evidence="7">YNYX2018</strain>
        <tissue evidence="7">Adults</tissue>
    </source>
</reference>
<feature type="transmembrane region" description="Helical" evidence="6">
    <location>
        <begin position="97"/>
        <end position="116"/>
    </location>
</feature>
<proteinExistence type="inferred from homology"/>
<keyword evidence="3 6" id="KW-0812">Transmembrane</keyword>
<feature type="transmembrane region" description="Helical" evidence="6">
    <location>
        <begin position="58"/>
        <end position="77"/>
    </location>
</feature>
<protein>
    <recommendedName>
        <fullName evidence="9">Peroxisomal membrane protein 2</fullName>
    </recommendedName>
</protein>
<organism evidence="7 8">
    <name type="scientific">Aphidius gifuensis</name>
    <name type="common">Parasitoid wasp</name>
    <dbReference type="NCBI Taxonomy" id="684658"/>
    <lineage>
        <taxon>Eukaryota</taxon>
        <taxon>Metazoa</taxon>
        <taxon>Ecdysozoa</taxon>
        <taxon>Arthropoda</taxon>
        <taxon>Hexapoda</taxon>
        <taxon>Insecta</taxon>
        <taxon>Pterygota</taxon>
        <taxon>Neoptera</taxon>
        <taxon>Endopterygota</taxon>
        <taxon>Hymenoptera</taxon>
        <taxon>Apocrita</taxon>
        <taxon>Ichneumonoidea</taxon>
        <taxon>Braconidae</taxon>
        <taxon>Aphidiinae</taxon>
        <taxon>Aphidius</taxon>
    </lineage>
</organism>
<comment type="similarity">
    <text evidence="2 6">Belongs to the peroxisomal membrane protein PXMP2/4 family.</text>
</comment>
<evidence type="ECO:0008006" key="9">
    <source>
        <dbReference type="Google" id="ProtNLM"/>
    </source>
</evidence>
<evidence type="ECO:0000313" key="8">
    <source>
        <dbReference type="Proteomes" id="UP000639338"/>
    </source>
</evidence>
<dbReference type="Pfam" id="PF04117">
    <property type="entry name" value="Mpv17_PMP22"/>
    <property type="match status" value="1"/>
</dbReference>
<evidence type="ECO:0000256" key="3">
    <source>
        <dbReference type="ARBA" id="ARBA00022692"/>
    </source>
</evidence>
<dbReference type="OrthoDB" id="860at2759"/>
<keyword evidence="4 6" id="KW-1133">Transmembrane helix</keyword>
<accession>A0A834XLD6</accession>
<comment type="subcellular location">
    <subcellularLocation>
        <location evidence="1">Membrane</location>
        <topology evidence="1">Multi-pass membrane protein</topology>
    </subcellularLocation>
</comment>
<evidence type="ECO:0000256" key="2">
    <source>
        <dbReference type="ARBA" id="ARBA00006824"/>
    </source>
</evidence>
<comment type="caution">
    <text evidence="7">The sequence shown here is derived from an EMBL/GenBank/DDBJ whole genome shotgun (WGS) entry which is preliminary data.</text>
</comment>